<reference evidence="1" key="1">
    <citation type="submission" date="2024-11" db="EMBL/GenBank/DDBJ databases">
        <title>Description of Massilia orientalis sp. nov., isolated from rhizosphere soil of Ageratina adenophora.</title>
        <authorList>
            <person name="Wang Y."/>
        </authorList>
    </citation>
    <scope>NUCLEOTIDE SEQUENCE</scope>
    <source>
        <strain evidence="1">YIM B02787</strain>
    </source>
</reference>
<protein>
    <submittedName>
        <fullName evidence="1">Uncharacterized protein</fullName>
    </submittedName>
</protein>
<organism evidence="1 2">
    <name type="scientific">Massilia orientalis</name>
    <dbReference type="NCBI Taxonomy" id="3050128"/>
    <lineage>
        <taxon>Bacteria</taxon>
        <taxon>Pseudomonadati</taxon>
        <taxon>Pseudomonadota</taxon>
        <taxon>Betaproteobacteria</taxon>
        <taxon>Burkholderiales</taxon>
        <taxon>Oxalobacteraceae</taxon>
        <taxon>Telluria group</taxon>
        <taxon>Massilia</taxon>
    </lineage>
</organism>
<comment type="caution">
    <text evidence="1">The sequence shown here is derived from an EMBL/GenBank/DDBJ whole genome shotgun (WGS) entry which is preliminary data.</text>
</comment>
<name>A0ACC7MKZ7_9BURK</name>
<proteinExistence type="predicted"/>
<evidence type="ECO:0000313" key="1">
    <source>
        <dbReference type="EMBL" id="MFJ1472556.1"/>
    </source>
</evidence>
<gene>
    <name evidence="1" type="ORF">QPK29_033055</name>
</gene>
<sequence length="106" mass="11863">MESWTVRVAEGNLQGHTFARQGKDDCYLSANTKLVAIDKAVRLSREGLAKRFCNAVIPTMRQRHGENVKLTVTHCVDSTERPVDDKLVVARIETRNFDPKARPAGV</sequence>
<accession>A0ACC7MKZ7</accession>
<dbReference type="Proteomes" id="UP001168096">
    <property type="component" value="Unassembled WGS sequence"/>
</dbReference>
<keyword evidence="2" id="KW-1185">Reference proteome</keyword>
<evidence type="ECO:0000313" key="2">
    <source>
        <dbReference type="Proteomes" id="UP001168096"/>
    </source>
</evidence>
<dbReference type="EMBL" id="JASNRB020000057">
    <property type="protein sequence ID" value="MFJ1472556.1"/>
    <property type="molecule type" value="Genomic_DNA"/>
</dbReference>